<proteinExistence type="inferred from homology"/>
<organism evidence="7 8">
    <name type="scientific">Celerinatantimonas yamalensis</name>
    <dbReference type="NCBI Taxonomy" id="559956"/>
    <lineage>
        <taxon>Bacteria</taxon>
        <taxon>Pseudomonadati</taxon>
        <taxon>Pseudomonadota</taxon>
        <taxon>Gammaproteobacteria</taxon>
        <taxon>Celerinatantimonadaceae</taxon>
        <taxon>Celerinatantimonas</taxon>
    </lineage>
</organism>
<dbReference type="Pfam" id="PF00425">
    <property type="entry name" value="Chorismate_bind"/>
    <property type="match status" value="1"/>
</dbReference>
<evidence type="ECO:0000313" key="7">
    <source>
        <dbReference type="EMBL" id="MFM2486293.1"/>
    </source>
</evidence>
<dbReference type="InterPro" id="IPR005801">
    <property type="entry name" value="ADC_synthase"/>
</dbReference>
<dbReference type="RefSeq" id="WP_408624578.1">
    <property type="nucleotide sequence ID" value="NZ_JBEQCT010000007.1"/>
</dbReference>
<comment type="caution">
    <text evidence="7">The sequence shown here is derived from an EMBL/GenBank/DDBJ whole genome shotgun (WGS) entry which is preliminary data.</text>
</comment>
<feature type="domain" description="Chorismate-utilising enzyme C-terminal" evidence="6">
    <location>
        <begin position="167"/>
        <end position="418"/>
    </location>
</feature>
<reference evidence="7 8" key="1">
    <citation type="journal article" date="2013" name="Int. J. Syst. Evol. Microbiol.">
        <title>Celerinatantimonas yamalensis sp. nov., a cold-adapted diazotrophic bacterium from a cold permafrost brine.</title>
        <authorList>
            <person name="Shcherbakova V."/>
            <person name="Chuvilskaya N."/>
            <person name="Rivkina E."/>
            <person name="Demidov N."/>
            <person name="Uchaeva V."/>
            <person name="Suetin S."/>
            <person name="Suzina N."/>
            <person name="Gilichinsky D."/>
        </authorList>
    </citation>
    <scope>NUCLEOTIDE SEQUENCE [LARGE SCALE GENOMIC DNA]</scope>
    <source>
        <strain evidence="7 8">C7</strain>
    </source>
</reference>
<evidence type="ECO:0000256" key="1">
    <source>
        <dbReference type="ARBA" id="ARBA00000799"/>
    </source>
</evidence>
<sequence length="430" mass="48597">MWVIDPKQLEQAIHDLCDTSVTTWRPLKIRVQVDSELAWLAAQPNPYKGYWRDRNAQQVCYLGKMAELTDLDDLVVLEQRYPAARFYGGIAFDSSREQWPGFAPCQFVLPEIELRSTGNEYWLYLNNWQQLSADERRQLLAQVFSTPPPLRWQACEFTLAQYHPTLERWHALIAQCTHPSVLGDLPKVVFARQSCYQSTTAFSALALFDIWQQQQPDNFAFFISSEANNSFFGVPPERLYLRCGQSLESEALAGSCAASDDPITNQQLADELQLDRKNIHENQLVVDAIHAALAPLCESIHIAPTRVLKQRHVQHLCQPIQAILHPETNDKTLLQALHPTPAVAGFPIASAQRYIGCNESFERGWYAGAVGYLSAEQSEMSVAIRSAYQHHQQLTLFAGAGIVQGSNAESEWQELNQKIATIQGLLDDHH</sequence>
<evidence type="ECO:0000256" key="2">
    <source>
        <dbReference type="ARBA" id="ARBA00005297"/>
    </source>
</evidence>
<dbReference type="PANTHER" id="PTHR42839">
    <property type="entry name" value="ISOCHORISMATE SYNTHASE ENTC"/>
    <property type="match status" value="1"/>
</dbReference>
<comment type="catalytic activity">
    <reaction evidence="1">
        <text>chorismate = isochorismate</text>
        <dbReference type="Rhea" id="RHEA:18985"/>
        <dbReference type="ChEBI" id="CHEBI:29748"/>
        <dbReference type="ChEBI" id="CHEBI:29780"/>
        <dbReference type="EC" id="5.4.4.2"/>
    </reaction>
</comment>
<gene>
    <name evidence="7" type="ORF">ABUE30_14685</name>
</gene>
<accession>A0ABW9GAS3</accession>
<evidence type="ECO:0000256" key="3">
    <source>
        <dbReference type="ARBA" id="ARBA00012824"/>
    </source>
</evidence>
<dbReference type="GO" id="GO:0008909">
    <property type="term" value="F:isochorismate synthase activity"/>
    <property type="evidence" value="ECO:0007669"/>
    <property type="project" value="UniProtKB-EC"/>
</dbReference>
<dbReference type="InterPro" id="IPR015890">
    <property type="entry name" value="Chorismate_C"/>
</dbReference>
<name>A0ABW9GAS3_9GAMM</name>
<evidence type="ECO:0000256" key="5">
    <source>
        <dbReference type="ARBA" id="ARBA00041564"/>
    </source>
</evidence>
<evidence type="ECO:0000259" key="6">
    <source>
        <dbReference type="Pfam" id="PF00425"/>
    </source>
</evidence>
<comment type="similarity">
    <text evidence="2">Belongs to the isochorismate synthase family.</text>
</comment>
<dbReference type="EC" id="5.4.4.2" evidence="3"/>
<evidence type="ECO:0000256" key="4">
    <source>
        <dbReference type="ARBA" id="ARBA00023235"/>
    </source>
</evidence>
<keyword evidence="8" id="KW-1185">Reference proteome</keyword>
<dbReference type="EMBL" id="JBEQCT010000007">
    <property type="protein sequence ID" value="MFM2486293.1"/>
    <property type="molecule type" value="Genomic_DNA"/>
</dbReference>
<evidence type="ECO:0000313" key="8">
    <source>
        <dbReference type="Proteomes" id="UP001629953"/>
    </source>
</evidence>
<protein>
    <recommendedName>
        <fullName evidence="3">isochorismate synthase</fullName>
        <ecNumber evidence="3">5.4.4.2</ecNumber>
    </recommendedName>
    <alternativeName>
        <fullName evidence="5">Isochorismate mutase</fullName>
    </alternativeName>
</protein>
<dbReference type="PANTHER" id="PTHR42839:SF2">
    <property type="entry name" value="ISOCHORISMATE SYNTHASE ENTC"/>
    <property type="match status" value="1"/>
</dbReference>
<keyword evidence="4 7" id="KW-0413">Isomerase</keyword>
<dbReference type="NCBIfam" id="TIGR00543">
    <property type="entry name" value="isochor_syn"/>
    <property type="match status" value="1"/>
</dbReference>
<dbReference type="Proteomes" id="UP001629953">
    <property type="component" value="Unassembled WGS sequence"/>
</dbReference>
<dbReference type="InterPro" id="IPR004561">
    <property type="entry name" value="IsoChor_synthase"/>
</dbReference>
<dbReference type="Gene3D" id="3.60.120.10">
    <property type="entry name" value="Anthranilate synthase"/>
    <property type="match status" value="1"/>
</dbReference>
<dbReference type="SUPFAM" id="SSF56322">
    <property type="entry name" value="ADC synthase"/>
    <property type="match status" value="1"/>
</dbReference>